<dbReference type="PANTHER" id="PTHR42852">
    <property type="entry name" value="THIOL:DISULFIDE INTERCHANGE PROTEIN DSBE"/>
    <property type="match status" value="1"/>
</dbReference>
<keyword evidence="6" id="KW-0812">Transmembrane</keyword>
<keyword evidence="6" id="KW-0472">Membrane</keyword>
<dbReference type="PROSITE" id="PS00194">
    <property type="entry name" value="THIOREDOXIN_1"/>
    <property type="match status" value="1"/>
</dbReference>
<evidence type="ECO:0000256" key="6">
    <source>
        <dbReference type="SAM" id="Phobius"/>
    </source>
</evidence>
<dbReference type="InterPro" id="IPR036249">
    <property type="entry name" value="Thioredoxin-like_sf"/>
</dbReference>
<evidence type="ECO:0000256" key="1">
    <source>
        <dbReference type="ARBA" id="ARBA00004383"/>
    </source>
</evidence>
<dbReference type="PROSITE" id="PS51352">
    <property type="entry name" value="THIOREDOXIN_2"/>
    <property type="match status" value="1"/>
</dbReference>
<name>A0ABY9YP65_9GAMM</name>
<evidence type="ECO:0000256" key="4">
    <source>
        <dbReference type="ARBA" id="ARBA00023157"/>
    </source>
</evidence>
<reference evidence="8 9" key="1">
    <citation type="submission" date="2022-12" db="EMBL/GenBank/DDBJ databases">
        <title>Two new species, Stenotrophomonas aracearum and Stenotrophomonas oahuensis, isolated from Anthurium (Araceae family) in Hawaii.</title>
        <authorList>
            <person name="Chunag S.C."/>
            <person name="Dobhal S."/>
            <person name="Alvarez A."/>
            <person name="Arif M."/>
        </authorList>
    </citation>
    <scope>NUCLEOTIDE SEQUENCE [LARGE SCALE GENOMIC DNA]</scope>
    <source>
        <strain evidence="8 9">A5586</strain>
    </source>
</reference>
<evidence type="ECO:0000313" key="8">
    <source>
        <dbReference type="EMBL" id="WNH52684.1"/>
    </source>
</evidence>
<dbReference type="InterPro" id="IPR013766">
    <property type="entry name" value="Thioredoxin_domain"/>
</dbReference>
<dbReference type="InterPro" id="IPR004799">
    <property type="entry name" value="Periplasmic_diS_OxRdtase_DsbE"/>
</dbReference>
<comment type="similarity">
    <text evidence="2">Belongs to the thioredoxin family. DsbE subfamily.</text>
</comment>
<keyword evidence="6" id="KW-1133">Transmembrane helix</keyword>
<dbReference type="Proteomes" id="UP001302072">
    <property type="component" value="Chromosome"/>
</dbReference>
<evidence type="ECO:0000256" key="5">
    <source>
        <dbReference type="ARBA" id="ARBA00023284"/>
    </source>
</evidence>
<keyword evidence="5" id="KW-0676">Redox-active center</keyword>
<dbReference type="InterPro" id="IPR013740">
    <property type="entry name" value="Redoxin"/>
</dbReference>
<dbReference type="Gene3D" id="3.40.30.10">
    <property type="entry name" value="Glutaredoxin"/>
    <property type="match status" value="1"/>
</dbReference>
<dbReference type="SUPFAM" id="SSF52833">
    <property type="entry name" value="Thioredoxin-like"/>
    <property type="match status" value="1"/>
</dbReference>
<keyword evidence="9" id="KW-1185">Reference proteome</keyword>
<evidence type="ECO:0000259" key="7">
    <source>
        <dbReference type="PROSITE" id="PS51352"/>
    </source>
</evidence>
<accession>A0ABY9YP65</accession>
<dbReference type="Pfam" id="PF08534">
    <property type="entry name" value="Redoxin"/>
    <property type="match status" value="1"/>
</dbReference>
<dbReference type="CDD" id="cd03010">
    <property type="entry name" value="TlpA_like_DsbE"/>
    <property type="match status" value="1"/>
</dbReference>
<dbReference type="EMBL" id="CP115541">
    <property type="protein sequence ID" value="WNH52684.1"/>
    <property type="molecule type" value="Genomic_DNA"/>
</dbReference>
<feature type="domain" description="Thioredoxin" evidence="7">
    <location>
        <begin position="44"/>
        <end position="183"/>
    </location>
</feature>
<dbReference type="NCBIfam" id="TIGR00385">
    <property type="entry name" value="dsbE"/>
    <property type="match status" value="1"/>
</dbReference>
<dbReference type="PANTHER" id="PTHR42852:SF6">
    <property type="entry name" value="THIOL:DISULFIDE INTERCHANGE PROTEIN DSBE"/>
    <property type="match status" value="1"/>
</dbReference>
<dbReference type="InterPro" id="IPR050553">
    <property type="entry name" value="Thioredoxin_ResA/DsbE_sf"/>
</dbReference>
<organism evidence="8 9">
    <name type="scientific">Stenotrophomonas oahuensis</name>
    <dbReference type="NCBI Taxonomy" id="3003271"/>
    <lineage>
        <taxon>Bacteria</taxon>
        <taxon>Pseudomonadati</taxon>
        <taxon>Pseudomonadota</taxon>
        <taxon>Gammaproteobacteria</taxon>
        <taxon>Lysobacterales</taxon>
        <taxon>Lysobacteraceae</taxon>
        <taxon>Stenotrophomonas</taxon>
    </lineage>
</organism>
<evidence type="ECO:0000256" key="3">
    <source>
        <dbReference type="ARBA" id="ARBA00022748"/>
    </source>
</evidence>
<dbReference type="InterPro" id="IPR017937">
    <property type="entry name" value="Thioredoxin_CS"/>
</dbReference>
<gene>
    <name evidence="8" type="ORF">PDM29_20595</name>
</gene>
<comment type="subcellular location">
    <subcellularLocation>
        <location evidence="1">Cell inner membrane</location>
        <topology evidence="1">Single-pass membrane protein</topology>
        <orientation evidence="1">Periplasmic side</orientation>
    </subcellularLocation>
</comment>
<sequence>MSEPRPIPPVAIVIGVLFFFGLLGLMIYGVMKSGAPDRDILPSALINKPAPAFALPILHDPQTTVRSEELRGAPYVLNVWGSWCAACREEHPVLTAFAETKRVRVIGYNWKDEPADALRWLETLGNPFVLVLADMEGRTAIDWGVTAAPETFLVDASGVVRWKYSGALTQRVIDTQLLPELDKLDRAHAQPVATPPPAE</sequence>
<proteinExistence type="inferred from homology"/>
<protein>
    <submittedName>
        <fullName evidence="8">DsbE family thiol:disulfide interchange protein</fullName>
    </submittedName>
</protein>
<evidence type="ECO:0000313" key="9">
    <source>
        <dbReference type="Proteomes" id="UP001302072"/>
    </source>
</evidence>
<feature type="transmembrane region" description="Helical" evidence="6">
    <location>
        <begin position="6"/>
        <end position="28"/>
    </location>
</feature>
<evidence type="ECO:0000256" key="2">
    <source>
        <dbReference type="ARBA" id="ARBA00007758"/>
    </source>
</evidence>
<dbReference type="RefSeq" id="WP_311191873.1">
    <property type="nucleotide sequence ID" value="NZ_CP115541.1"/>
</dbReference>
<keyword evidence="3" id="KW-0201">Cytochrome c-type biogenesis</keyword>
<keyword evidence="4" id="KW-1015">Disulfide bond</keyword>